<dbReference type="InterPro" id="IPR009057">
    <property type="entry name" value="Homeodomain-like_sf"/>
</dbReference>
<evidence type="ECO:0000313" key="1">
    <source>
        <dbReference type="EMBL" id="GAA3944310.1"/>
    </source>
</evidence>
<protein>
    <recommendedName>
        <fullName evidence="3">TetR family transcriptional regulator</fullName>
    </recommendedName>
</protein>
<reference evidence="2" key="1">
    <citation type="journal article" date="2019" name="Int. J. Syst. Evol. Microbiol.">
        <title>The Global Catalogue of Microorganisms (GCM) 10K type strain sequencing project: providing services to taxonomists for standard genome sequencing and annotation.</title>
        <authorList>
            <consortium name="The Broad Institute Genomics Platform"/>
            <consortium name="The Broad Institute Genome Sequencing Center for Infectious Disease"/>
            <person name="Wu L."/>
            <person name="Ma J."/>
        </authorList>
    </citation>
    <scope>NUCLEOTIDE SEQUENCE [LARGE SCALE GENOMIC DNA]</scope>
    <source>
        <strain evidence="2">JCM 17024</strain>
    </source>
</reference>
<comment type="caution">
    <text evidence="1">The sequence shown here is derived from an EMBL/GenBank/DDBJ whole genome shotgun (WGS) entry which is preliminary data.</text>
</comment>
<organism evidence="1 2">
    <name type="scientific">Microbacterium soli</name>
    <dbReference type="NCBI Taxonomy" id="446075"/>
    <lineage>
        <taxon>Bacteria</taxon>
        <taxon>Bacillati</taxon>
        <taxon>Actinomycetota</taxon>
        <taxon>Actinomycetes</taxon>
        <taxon>Micrococcales</taxon>
        <taxon>Microbacteriaceae</taxon>
        <taxon>Microbacterium</taxon>
    </lineage>
</organism>
<gene>
    <name evidence="1" type="ORF">GCM10022383_22740</name>
</gene>
<proteinExistence type="predicted"/>
<sequence>MARPRKDGSPPATTRIETAFFAQLRAMPFQEITVSGLVQAAGVNRNSFYYHYADLEDLARSAVANQLVPEIPRLIAGGFGFESAQVEEVMLNAIGDDRLRHMLTVAGPNSTSELREILKDSIRSLWLDAFRLQSSDVNDEELATMRFVLGGMLEVMSRISADDLREVLPRMRGLPILQAASRIMMQTLAAAAERVASPG</sequence>
<keyword evidence="2" id="KW-1185">Reference proteome</keyword>
<accession>A0ABP7NFM5</accession>
<dbReference type="Proteomes" id="UP001501591">
    <property type="component" value="Unassembled WGS sequence"/>
</dbReference>
<dbReference type="Gene3D" id="1.10.357.10">
    <property type="entry name" value="Tetracycline Repressor, domain 2"/>
    <property type="match status" value="1"/>
</dbReference>
<dbReference type="RefSeq" id="WP_344819701.1">
    <property type="nucleotide sequence ID" value="NZ_BAABCP010000001.1"/>
</dbReference>
<dbReference type="EMBL" id="BAABCP010000001">
    <property type="protein sequence ID" value="GAA3944310.1"/>
    <property type="molecule type" value="Genomic_DNA"/>
</dbReference>
<evidence type="ECO:0000313" key="2">
    <source>
        <dbReference type="Proteomes" id="UP001501591"/>
    </source>
</evidence>
<name>A0ABP7NFM5_9MICO</name>
<evidence type="ECO:0008006" key="3">
    <source>
        <dbReference type="Google" id="ProtNLM"/>
    </source>
</evidence>
<dbReference type="SUPFAM" id="SSF46689">
    <property type="entry name" value="Homeodomain-like"/>
    <property type="match status" value="1"/>
</dbReference>